<evidence type="ECO:0000313" key="5">
    <source>
        <dbReference type="EMBL" id="MBB5620788.1"/>
    </source>
</evidence>
<dbReference type="SMART" id="SM00342">
    <property type="entry name" value="HTH_ARAC"/>
    <property type="match status" value="1"/>
</dbReference>
<protein>
    <submittedName>
        <fullName evidence="5">AraC-like DNA-binding protein</fullName>
    </submittedName>
</protein>
<feature type="domain" description="HTH araC/xylS-type" evidence="4">
    <location>
        <begin position="216"/>
        <end position="314"/>
    </location>
</feature>
<evidence type="ECO:0000256" key="3">
    <source>
        <dbReference type="ARBA" id="ARBA00023163"/>
    </source>
</evidence>
<reference evidence="5 6" key="1">
    <citation type="submission" date="2020-08" db="EMBL/GenBank/DDBJ databases">
        <title>Genomic Encyclopedia of Type Strains, Phase IV (KMG-V): Genome sequencing to study the core and pangenomes of soil and plant-associated prokaryotes.</title>
        <authorList>
            <person name="Whitman W."/>
        </authorList>
    </citation>
    <scope>NUCLEOTIDE SEQUENCE [LARGE SCALE GENOMIC DNA]</scope>
    <source>
        <strain evidence="5 6">MP7CTX6</strain>
    </source>
</reference>
<keyword evidence="1" id="KW-0805">Transcription regulation</keyword>
<dbReference type="RefSeq" id="WP_183866807.1">
    <property type="nucleotide sequence ID" value="NZ_JACHCF010000004.1"/>
</dbReference>
<dbReference type="PANTHER" id="PTHR47893:SF1">
    <property type="entry name" value="REGULATORY PROTEIN PCHR"/>
    <property type="match status" value="1"/>
</dbReference>
<comment type="caution">
    <text evidence="5">The sequence shown here is derived from an EMBL/GenBank/DDBJ whole genome shotgun (WGS) entry which is preliminary data.</text>
</comment>
<evidence type="ECO:0000259" key="4">
    <source>
        <dbReference type="PROSITE" id="PS01124"/>
    </source>
</evidence>
<organism evidence="5 6">
    <name type="scientific">Pedobacter cryoconitis</name>
    <dbReference type="NCBI Taxonomy" id="188932"/>
    <lineage>
        <taxon>Bacteria</taxon>
        <taxon>Pseudomonadati</taxon>
        <taxon>Bacteroidota</taxon>
        <taxon>Sphingobacteriia</taxon>
        <taxon>Sphingobacteriales</taxon>
        <taxon>Sphingobacteriaceae</taxon>
        <taxon>Pedobacter</taxon>
    </lineage>
</organism>
<dbReference type="Pfam" id="PF12833">
    <property type="entry name" value="HTH_18"/>
    <property type="match status" value="1"/>
</dbReference>
<dbReference type="PROSITE" id="PS01124">
    <property type="entry name" value="HTH_ARAC_FAMILY_2"/>
    <property type="match status" value="1"/>
</dbReference>
<evidence type="ECO:0000256" key="1">
    <source>
        <dbReference type="ARBA" id="ARBA00023015"/>
    </source>
</evidence>
<dbReference type="InterPro" id="IPR018060">
    <property type="entry name" value="HTH_AraC"/>
</dbReference>
<dbReference type="SUPFAM" id="SSF46689">
    <property type="entry name" value="Homeodomain-like"/>
    <property type="match status" value="1"/>
</dbReference>
<dbReference type="GO" id="GO:0043565">
    <property type="term" value="F:sequence-specific DNA binding"/>
    <property type="evidence" value="ECO:0007669"/>
    <property type="project" value="InterPro"/>
</dbReference>
<proteinExistence type="predicted"/>
<name>A0A7W8YSH4_9SPHI</name>
<dbReference type="Proteomes" id="UP000537718">
    <property type="component" value="Unassembled WGS sequence"/>
</dbReference>
<sequence length="319" mass="36135">MIFDSITTTGIGLIAALSKLTGSEIKDGKLIFPETFGKGYMKFFDLGPHIKLMINQSELNEAMILRKKGAEAGRNEVIFSFRNVFPGADPRSLPAVQVSSSDIDVEISIPARTKINTIMIIVHADLLKDLINKGTEHLLLQNIISGNQPYLYDEIISPEIQAIAAKIIEVNENSPLADFYLKLKAGEMIYLFFIELLKRQNKAAYPLNVSDVKTMYLIRDKVVSDLSIPPDLTQLTKLSNMSESKLNRVFRQIFGNSIYNYYQNLRVNEAAYLIKEEKLSVSEAGYRLGFTNLSHFTRIFERHLGLKPKKYAQHHCTIR</sequence>
<dbReference type="GO" id="GO:0003700">
    <property type="term" value="F:DNA-binding transcription factor activity"/>
    <property type="evidence" value="ECO:0007669"/>
    <property type="project" value="InterPro"/>
</dbReference>
<dbReference type="EMBL" id="JACHCF010000004">
    <property type="protein sequence ID" value="MBB5620788.1"/>
    <property type="molecule type" value="Genomic_DNA"/>
</dbReference>
<dbReference type="PANTHER" id="PTHR47893">
    <property type="entry name" value="REGULATORY PROTEIN PCHR"/>
    <property type="match status" value="1"/>
</dbReference>
<evidence type="ECO:0000313" key="6">
    <source>
        <dbReference type="Proteomes" id="UP000537718"/>
    </source>
</evidence>
<dbReference type="InterPro" id="IPR018062">
    <property type="entry name" value="HTH_AraC-typ_CS"/>
</dbReference>
<gene>
    <name evidence="5" type="ORF">HDE69_001841</name>
</gene>
<evidence type="ECO:0000256" key="2">
    <source>
        <dbReference type="ARBA" id="ARBA00023125"/>
    </source>
</evidence>
<accession>A0A7W8YSH4</accession>
<keyword evidence="3" id="KW-0804">Transcription</keyword>
<keyword evidence="2 5" id="KW-0238">DNA-binding</keyword>
<dbReference type="InterPro" id="IPR053142">
    <property type="entry name" value="PchR_regulatory_protein"/>
</dbReference>
<dbReference type="InterPro" id="IPR009057">
    <property type="entry name" value="Homeodomain-like_sf"/>
</dbReference>
<dbReference type="PROSITE" id="PS00041">
    <property type="entry name" value="HTH_ARAC_FAMILY_1"/>
    <property type="match status" value="1"/>
</dbReference>
<dbReference type="AlphaFoldDB" id="A0A7W8YSH4"/>
<dbReference type="Gene3D" id="1.10.10.60">
    <property type="entry name" value="Homeodomain-like"/>
    <property type="match status" value="1"/>
</dbReference>